<evidence type="ECO:0000313" key="1">
    <source>
        <dbReference type="EMBL" id="KID57145.1"/>
    </source>
</evidence>
<sequence length="115" mass="13132">MNSLDIRPFIPVKELNVSKAFYEALGFESDDTNDEMTIISNGTCTFFLYQTVDIGTEANLMFQLILPDIQAALNSIQKVQNTDIRYEPIKEAHWGKIIYLWGPSGEMWHITELAT</sequence>
<gene>
    <name evidence="1" type="ORF">JF50_07845</name>
</gene>
<dbReference type="SUPFAM" id="SSF54593">
    <property type="entry name" value="Glyoxalase/Bleomycin resistance protein/Dihydroxybiphenyl dioxygenase"/>
    <property type="match status" value="1"/>
</dbReference>
<dbReference type="AlphaFoldDB" id="A0A0C1QCL3"/>
<protein>
    <submittedName>
        <fullName evidence="1">Lactoylglutathione lyase</fullName>
    </submittedName>
</protein>
<dbReference type="Proteomes" id="UP000031327">
    <property type="component" value="Unassembled WGS sequence"/>
</dbReference>
<comment type="caution">
    <text evidence="1">The sequence shown here is derived from an EMBL/GenBank/DDBJ whole genome shotgun (WGS) entry which is preliminary data.</text>
</comment>
<proteinExistence type="predicted"/>
<dbReference type="InterPro" id="IPR029068">
    <property type="entry name" value="Glyas_Bleomycin-R_OHBP_Dase"/>
</dbReference>
<dbReference type="OrthoDB" id="674527at2"/>
<name>A0A0C1QCL3_9GAMM</name>
<dbReference type="Gene3D" id="3.10.180.10">
    <property type="entry name" value="2,3-Dihydroxybiphenyl 1,2-Dioxygenase, domain 1"/>
    <property type="match status" value="1"/>
</dbReference>
<dbReference type="RefSeq" id="WP_039608922.1">
    <property type="nucleotide sequence ID" value="NZ_JWIC01000005.1"/>
</dbReference>
<organism evidence="1 2">
    <name type="scientific">Pseudoalteromonas luteoviolacea</name>
    <dbReference type="NCBI Taxonomy" id="43657"/>
    <lineage>
        <taxon>Bacteria</taxon>
        <taxon>Pseudomonadati</taxon>
        <taxon>Pseudomonadota</taxon>
        <taxon>Gammaproteobacteria</taxon>
        <taxon>Alteromonadales</taxon>
        <taxon>Pseudoalteromonadaceae</taxon>
        <taxon>Pseudoalteromonas</taxon>
    </lineage>
</organism>
<reference evidence="1 2" key="1">
    <citation type="submission" date="2014-12" db="EMBL/GenBank/DDBJ databases">
        <title>Draft Genome Sequence of Pseudoalteromonas luteoviolacea HI1.</title>
        <authorList>
            <person name="Asahina A.Y."/>
            <person name="Hadfield M.G."/>
        </authorList>
    </citation>
    <scope>NUCLEOTIDE SEQUENCE [LARGE SCALE GENOMIC DNA]</scope>
    <source>
        <strain evidence="1 2">HI1</strain>
    </source>
</reference>
<dbReference type="EMBL" id="JWIC01000005">
    <property type="protein sequence ID" value="KID57145.1"/>
    <property type="molecule type" value="Genomic_DNA"/>
</dbReference>
<evidence type="ECO:0000313" key="2">
    <source>
        <dbReference type="Proteomes" id="UP000031327"/>
    </source>
</evidence>
<accession>A0A0C1QCL3</accession>
<dbReference type="GO" id="GO:0016829">
    <property type="term" value="F:lyase activity"/>
    <property type="evidence" value="ECO:0007669"/>
    <property type="project" value="UniProtKB-KW"/>
</dbReference>
<keyword evidence="1" id="KW-0456">Lyase</keyword>